<dbReference type="Proteomes" id="UP000321230">
    <property type="component" value="Unassembled WGS sequence"/>
</dbReference>
<dbReference type="GO" id="GO:0030170">
    <property type="term" value="F:pyridoxal phosphate binding"/>
    <property type="evidence" value="ECO:0007669"/>
    <property type="project" value="InterPro"/>
</dbReference>
<sequence length="337" mass="36922">MPLHGGQVRQVMRAFPDAPTPFVDLSTGISPYAYPFASPEISALSRLPEVSDEEALLRAAATAYGVWCPEMVVAAPGTQMLIGLLPLILDYRRVTIWGPTYSGHETAWRLAGAEVQVVVSEAEFEAATRVERMVCIICNPNNPDGRTLSLSKLLQLAENSSKSAGYLIVDEAFADFEEQSAPSLLPHPALMVLRSFGKSYGLPGVRLGFLLTNSGLADRVRKIMGSWAVGTQAIEAGCQALADGKWLAERRIQLRRDRARLAKIMEKAGLNVAGTGPLFLLVRSSVAHALWKWLCVRGIVTRAFPERPSDLRFGFPANESAWGRLEQALFDWKARSE</sequence>
<evidence type="ECO:0000313" key="5">
    <source>
        <dbReference type="Proteomes" id="UP000321230"/>
    </source>
</evidence>
<protein>
    <submittedName>
        <fullName evidence="4">Threonine-phosphate decarboxylase</fullName>
    </submittedName>
</protein>
<dbReference type="Gene3D" id="3.40.640.10">
    <property type="entry name" value="Type I PLP-dependent aspartate aminotransferase-like (Major domain)"/>
    <property type="match status" value="1"/>
</dbReference>
<comment type="caution">
    <text evidence="4">The sequence shown here is derived from an EMBL/GenBank/DDBJ whole genome shotgun (WGS) entry which is preliminary data.</text>
</comment>
<dbReference type="InterPro" id="IPR015422">
    <property type="entry name" value="PyrdxlP-dep_Trfase_small"/>
</dbReference>
<dbReference type="Gene3D" id="3.90.1150.10">
    <property type="entry name" value="Aspartate Aminotransferase, domain 1"/>
    <property type="match status" value="1"/>
</dbReference>
<gene>
    <name evidence="4" type="ORF">GWA01_07530</name>
</gene>
<dbReference type="InterPro" id="IPR004839">
    <property type="entry name" value="Aminotransferase_I/II_large"/>
</dbReference>
<reference evidence="4 5" key="1">
    <citation type="submission" date="2019-07" db="EMBL/GenBank/DDBJ databases">
        <title>Whole genome shotgun sequence of Gluconobacter wancherniae NBRC 103581.</title>
        <authorList>
            <person name="Hosoyama A."/>
            <person name="Uohara A."/>
            <person name="Ohji S."/>
            <person name="Ichikawa N."/>
        </authorList>
    </citation>
    <scope>NUCLEOTIDE SEQUENCE [LARGE SCALE GENOMIC DNA]</scope>
    <source>
        <strain evidence="4 5">NBRC 103581</strain>
    </source>
</reference>
<keyword evidence="2" id="KW-0663">Pyridoxal phosphate</keyword>
<evidence type="ECO:0000256" key="1">
    <source>
        <dbReference type="ARBA" id="ARBA00001933"/>
    </source>
</evidence>
<dbReference type="InterPro" id="IPR015421">
    <property type="entry name" value="PyrdxlP-dep_Trfase_major"/>
</dbReference>
<dbReference type="PANTHER" id="PTHR42885:SF1">
    <property type="entry name" value="THREONINE-PHOSPHATE DECARBOXYLASE"/>
    <property type="match status" value="1"/>
</dbReference>
<evidence type="ECO:0000256" key="2">
    <source>
        <dbReference type="ARBA" id="ARBA00022898"/>
    </source>
</evidence>
<dbReference type="CDD" id="cd00609">
    <property type="entry name" value="AAT_like"/>
    <property type="match status" value="1"/>
</dbReference>
<evidence type="ECO:0000313" key="4">
    <source>
        <dbReference type="EMBL" id="GEK92983.1"/>
    </source>
</evidence>
<proteinExistence type="predicted"/>
<dbReference type="EMBL" id="BJUZ01000001">
    <property type="protein sequence ID" value="GEK92983.1"/>
    <property type="molecule type" value="Genomic_DNA"/>
</dbReference>
<dbReference type="InterPro" id="IPR015424">
    <property type="entry name" value="PyrdxlP-dep_Trfase"/>
</dbReference>
<dbReference type="PANTHER" id="PTHR42885">
    <property type="entry name" value="HISTIDINOL-PHOSPHATE AMINOTRANSFERASE-RELATED"/>
    <property type="match status" value="1"/>
</dbReference>
<dbReference type="SUPFAM" id="SSF53383">
    <property type="entry name" value="PLP-dependent transferases"/>
    <property type="match status" value="1"/>
</dbReference>
<comment type="cofactor">
    <cofactor evidence="1">
        <name>pyridoxal 5'-phosphate</name>
        <dbReference type="ChEBI" id="CHEBI:597326"/>
    </cofactor>
</comment>
<feature type="domain" description="Aminotransferase class I/classII large" evidence="3">
    <location>
        <begin position="69"/>
        <end position="318"/>
    </location>
</feature>
<name>A0A511B084_9PROT</name>
<dbReference type="AlphaFoldDB" id="A0A511B084"/>
<evidence type="ECO:0000259" key="3">
    <source>
        <dbReference type="Pfam" id="PF00155"/>
    </source>
</evidence>
<dbReference type="Pfam" id="PF00155">
    <property type="entry name" value="Aminotran_1_2"/>
    <property type="match status" value="1"/>
</dbReference>
<accession>A0A511B084</accession>
<keyword evidence="5" id="KW-1185">Reference proteome</keyword>
<organism evidence="4 5">
    <name type="scientific">Gluconobacter wancherniae NBRC 103581</name>
    <dbReference type="NCBI Taxonomy" id="656744"/>
    <lineage>
        <taxon>Bacteria</taxon>
        <taxon>Pseudomonadati</taxon>
        <taxon>Pseudomonadota</taxon>
        <taxon>Alphaproteobacteria</taxon>
        <taxon>Acetobacterales</taxon>
        <taxon>Acetobacteraceae</taxon>
        <taxon>Gluconobacter</taxon>
    </lineage>
</organism>